<reference evidence="3 4" key="2">
    <citation type="submission" date="2018-04" db="EMBL/GenBank/DDBJ databases">
        <title>OglaRS2 (Oryza glaberrima Reference Sequence Version 2).</title>
        <authorList>
            <person name="Zhang J."/>
            <person name="Kudrna D."/>
            <person name="Lee S."/>
            <person name="Talag J."/>
            <person name="Rajasekar S."/>
            <person name="Wing R.A."/>
        </authorList>
    </citation>
    <scope>NUCLEOTIDE SEQUENCE [LARGE SCALE GENOMIC DNA]</scope>
    <source>
        <strain evidence="3 4">cv. IRGC 96717</strain>
    </source>
</reference>
<dbReference type="OMA" id="RISIWPI"/>
<dbReference type="STRING" id="4538.I1QIU4"/>
<keyword evidence="4" id="KW-1185">Reference proteome</keyword>
<dbReference type="AlphaFoldDB" id="I1QIU4"/>
<keyword evidence="2" id="KW-1133">Transmembrane helix</keyword>
<keyword evidence="2" id="KW-0812">Transmembrane</keyword>
<dbReference type="Proteomes" id="UP000007306">
    <property type="component" value="Chromosome 8"/>
</dbReference>
<dbReference type="HOGENOM" id="CLU_1716120_0_0_1"/>
<name>I1QIU4_ORYGL</name>
<dbReference type="Gramene" id="ORGLA08G0134500.1">
    <property type="protein sequence ID" value="ORGLA08G0134500.1"/>
    <property type="gene ID" value="ORGLA08G0134500"/>
</dbReference>
<evidence type="ECO:0000313" key="3">
    <source>
        <dbReference type="EnsemblPlants" id="ORGLA08G0134500.1"/>
    </source>
</evidence>
<accession>I1QIU4</accession>
<protein>
    <submittedName>
        <fullName evidence="3">Uncharacterized protein</fullName>
    </submittedName>
</protein>
<feature type="compositionally biased region" description="Low complexity" evidence="1">
    <location>
        <begin position="31"/>
        <end position="42"/>
    </location>
</feature>
<organism evidence="3 4">
    <name type="scientific">Oryza glaberrima</name>
    <name type="common">African rice</name>
    <dbReference type="NCBI Taxonomy" id="4538"/>
    <lineage>
        <taxon>Eukaryota</taxon>
        <taxon>Viridiplantae</taxon>
        <taxon>Streptophyta</taxon>
        <taxon>Embryophyta</taxon>
        <taxon>Tracheophyta</taxon>
        <taxon>Spermatophyta</taxon>
        <taxon>Magnoliopsida</taxon>
        <taxon>Liliopsida</taxon>
        <taxon>Poales</taxon>
        <taxon>Poaceae</taxon>
        <taxon>BOP clade</taxon>
        <taxon>Oryzoideae</taxon>
        <taxon>Oryzeae</taxon>
        <taxon>Oryzinae</taxon>
        <taxon>Oryza</taxon>
    </lineage>
</organism>
<evidence type="ECO:0000256" key="1">
    <source>
        <dbReference type="SAM" id="MobiDB-lite"/>
    </source>
</evidence>
<evidence type="ECO:0000256" key="2">
    <source>
        <dbReference type="SAM" id="Phobius"/>
    </source>
</evidence>
<feature type="compositionally biased region" description="Basic and acidic residues" evidence="1">
    <location>
        <begin position="15"/>
        <end position="30"/>
    </location>
</feature>
<evidence type="ECO:0000313" key="4">
    <source>
        <dbReference type="Proteomes" id="UP000007306"/>
    </source>
</evidence>
<feature type="region of interest" description="Disordered" evidence="1">
    <location>
        <begin position="1"/>
        <end position="62"/>
    </location>
</feature>
<sequence length="153" mass="17979">MPSGERRNQSVLWGGERDWMRPRPTRREQTQQHSSTSTSTSTKRARWQGEDDEEDDQINGLPDRLELRRARVPSARLMPQFLYPFVVLLFLLLPHLFFCVCDYDTPIFFLDNKNDLHLRPLRISIWPISQEKLNKNTRGYGTNPHLPTDDISS</sequence>
<proteinExistence type="predicted"/>
<keyword evidence="2" id="KW-0472">Membrane</keyword>
<reference evidence="3" key="1">
    <citation type="submission" date="2015-06" db="UniProtKB">
        <authorList>
            <consortium name="EnsemblPlants"/>
        </authorList>
    </citation>
    <scope>IDENTIFICATION</scope>
</reference>
<feature type="transmembrane region" description="Helical" evidence="2">
    <location>
        <begin position="81"/>
        <end position="98"/>
    </location>
</feature>
<dbReference type="EnsemblPlants" id="ORGLA08G0134500.1">
    <property type="protein sequence ID" value="ORGLA08G0134500.1"/>
    <property type="gene ID" value="ORGLA08G0134500"/>
</dbReference>